<evidence type="ECO:0000313" key="1">
    <source>
        <dbReference type="EMBL" id="MBD6620620.1"/>
    </source>
</evidence>
<protein>
    <submittedName>
        <fullName evidence="1">Uncharacterized protein</fullName>
    </submittedName>
</protein>
<gene>
    <name evidence="1" type="ORF">FNW02_33840</name>
</gene>
<sequence length="148" mass="16592">MMFKKAATILLSGVLVFGAYKLISDNQAKADAQLIERAEQCEFQIGKAKKYVSLSPSLIKLINEKVANPKLAQPSAARGYKEGQEYLLISEKFPKLDVTKQIPQVLAVRSKSFDFQNKQVIVSSDCTPESFTVKLGDLYEVFQTVDYY</sequence>
<dbReference type="EMBL" id="VJXY01000074">
    <property type="protein sequence ID" value="MBD6620620.1"/>
    <property type="molecule type" value="Genomic_DNA"/>
</dbReference>
<comment type="caution">
    <text evidence="1">The sequence shown here is derived from an EMBL/GenBank/DDBJ whole genome shotgun (WGS) entry which is preliminary data.</text>
</comment>
<proteinExistence type="predicted"/>
<dbReference type="AlphaFoldDB" id="A0AA40T4R2"/>
<name>A0AA40T4R2_9NOST</name>
<organism evidence="1 2">
    <name type="scientific">Komarekiella delphini-convector SJRDD-AB1</name>
    <dbReference type="NCBI Taxonomy" id="2593771"/>
    <lineage>
        <taxon>Bacteria</taxon>
        <taxon>Bacillati</taxon>
        <taxon>Cyanobacteriota</taxon>
        <taxon>Cyanophyceae</taxon>
        <taxon>Nostocales</taxon>
        <taxon>Nostocaceae</taxon>
        <taxon>Komarekiella</taxon>
        <taxon>Komarekiella delphini-convector</taxon>
    </lineage>
</organism>
<evidence type="ECO:0000313" key="2">
    <source>
        <dbReference type="Proteomes" id="UP001165986"/>
    </source>
</evidence>
<reference evidence="1" key="1">
    <citation type="submission" date="2019-07" db="EMBL/GenBank/DDBJ databases">
        <title>Toxilogical consequences of a new and cryptic species of cyanobacteria (Komarekiella delphini-convector) recovered from the epidermis of a bottlenose dolphin and 1500 ft. in the air.</title>
        <authorList>
            <person name="Brown A.O."/>
            <person name="Dvorak P."/>
            <person name="Villanueva C.D."/>
            <person name="Foss A.J."/>
            <person name="Garvey A.D."/>
            <person name="Gibson Q.A."/>
            <person name="Johansen J.R."/>
            <person name="Casamatta D.A."/>
        </authorList>
    </citation>
    <scope>NUCLEOTIDE SEQUENCE</scope>
    <source>
        <strain evidence="1">SJRDD-AB1</strain>
    </source>
</reference>
<dbReference type="RefSeq" id="WP_225226114.1">
    <property type="nucleotide sequence ID" value="NZ_VJXY01000074.1"/>
</dbReference>
<keyword evidence="2" id="KW-1185">Reference proteome</keyword>
<accession>A0AA40T4R2</accession>
<dbReference type="Proteomes" id="UP001165986">
    <property type="component" value="Unassembled WGS sequence"/>
</dbReference>